<dbReference type="Proteomes" id="UP000673691">
    <property type="component" value="Unassembled WGS sequence"/>
</dbReference>
<comment type="caution">
    <text evidence="2">The sequence shown here is derived from an EMBL/GenBank/DDBJ whole genome shotgun (WGS) entry which is preliminary data.</text>
</comment>
<dbReference type="EMBL" id="JAEFCI010004107">
    <property type="protein sequence ID" value="KAG5461160.1"/>
    <property type="molecule type" value="Genomic_DNA"/>
</dbReference>
<accession>A0A8H7ZXE8</accession>
<feature type="region of interest" description="Disordered" evidence="1">
    <location>
        <begin position="85"/>
        <end position="112"/>
    </location>
</feature>
<feature type="non-terminal residue" evidence="2">
    <location>
        <position position="356"/>
    </location>
</feature>
<reference evidence="2 3" key="1">
    <citation type="journal article" name="Sci. Rep.">
        <title>Genome-scale phylogenetic analyses confirm Olpidium as the closest living zoosporic fungus to the non-flagellated, terrestrial fungi.</title>
        <authorList>
            <person name="Chang Y."/>
            <person name="Rochon D."/>
            <person name="Sekimoto S."/>
            <person name="Wang Y."/>
            <person name="Chovatia M."/>
            <person name="Sandor L."/>
            <person name="Salamov A."/>
            <person name="Grigoriev I.V."/>
            <person name="Stajich J.E."/>
            <person name="Spatafora J.W."/>
        </authorList>
    </citation>
    <scope>NUCLEOTIDE SEQUENCE [LARGE SCALE GENOMIC DNA]</scope>
    <source>
        <strain evidence="2">S191</strain>
    </source>
</reference>
<sequence>MDFYHTTMKDRVGAFSRGGLRQWYGALRQCIGVRNTWKSFPVNVDRGWQEGDGVFGSVRFLPSHGEHMTTEQGTKSSTKVIQERAGAAGKGAQGLRGQPCHSGKPGGVEGQGAQGLKRCNCRGCAVKPLSLPSQITVTSSSRQDKAAAGCCATPKNPQPSFVDFVCVVKTPNVCVPQSANVGGGPGSENFPLRDILVSRGPKCPATKTTRPASPAARVTCREKDEEWISKSAFWSWSDRFLEFRNQTLASVSLSAPLHFSPQQPPSRDSQRVSGCHGVSRGLDNCFGFLPSRFWCGRVPSCLPAPPRKAAAAAARPLRPHPSRCSRGRPPSPTVARSSFPAADAIAVPLPTSFARV</sequence>
<name>A0A8H7ZXE8_9FUNG</name>
<feature type="region of interest" description="Disordered" evidence="1">
    <location>
        <begin position="312"/>
        <end position="337"/>
    </location>
</feature>
<evidence type="ECO:0000313" key="2">
    <source>
        <dbReference type="EMBL" id="KAG5461160.1"/>
    </source>
</evidence>
<evidence type="ECO:0000256" key="1">
    <source>
        <dbReference type="SAM" id="MobiDB-lite"/>
    </source>
</evidence>
<evidence type="ECO:0000313" key="3">
    <source>
        <dbReference type="Proteomes" id="UP000673691"/>
    </source>
</evidence>
<keyword evidence="3" id="KW-1185">Reference proteome</keyword>
<dbReference type="AlphaFoldDB" id="A0A8H7ZXE8"/>
<feature type="compositionally biased region" description="Basic residues" evidence="1">
    <location>
        <begin position="317"/>
        <end position="326"/>
    </location>
</feature>
<protein>
    <submittedName>
        <fullName evidence="2">Uncharacterized protein</fullName>
    </submittedName>
</protein>
<organism evidence="2 3">
    <name type="scientific">Olpidium bornovanus</name>
    <dbReference type="NCBI Taxonomy" id="278681"/>
    <lineage>
        <taxon>Eukaryota</taxon>
        <taxon>Fungi</taxon>
        <taxon>Fungi incertae sedis</taxon>
        <taxon>Olpidiomycota</taxon>
        <taxon>Olpidiomycotina</taxon>
        <taxon>Olpidiomycetes</taxon>
        <taxon>Olpidiales</taxon>
        <taxon>Olpidiaceae</taxon>
        <taxon>Olpidium</taxon>
    </lineage>
</organism>
<proteinExistence type="predicted"/>
<gene>
    <name evidence="2" type="ORF">BJ554DRAFT_6691</name>
</gene>